<dbReference type="EMBL" id="BMRE01000001">
    <property type="protein sequence ID" value="GGU17201.1"/>
    <property type="molecule type" value="Genomic_DNA"/>
</dbReference>
<dbReference type="PROSITE" id="PS00138">
    <property type="entry name" value="SUBTILASE_SER"/>
    <property type="match status" value="1"/>
</dbReference>
<dbReference type="Pfam" id="PF00082">
    <property type="entry name" value="Peptidase_S8"/>
    <property type="match status" value="1"/>
</dbReference>
<evidence type="ECO:0000256" key="4">
    <source>
        <dbReference type="ARBA" id="ARBA00022825"/>
    </source>
</evidence>
<evidence type="ECO:0000256" key="3">
    <source>
        <dbReference type="ARBA" id="ARBA00022801"/>
    </source>
</evidence>
<evidence type="ECO:0000256" key="1">
    <source>
        <dbReference type="ARBA" id="ARBA00011073"/>
    </source>
</evidence>
<evidence type="ECO:0000259" key="8">
    <source>
        <dbReference type="PROSITE" id="PS51829"/>
    </source>
</evidence>
<organism evidence="9 10">
    <name type="scientific">Lentzea flava</name>
    <dbReference type="NCBI Taxonomy" id="103732"/>
    <lineage>
        <taxon>Bacteria</taxon>
        <taxon>Bacillati</taxon>
        <taxon>Actinomycetota</taxon>
        <taxon>Actinomycetes</taxon>
        <taxon>Pseudonocardiales</taxon>
        <taxon>Pseudonocardiaceae</taxon>
        <taxon>Lentzea</taxon>
    </lineage>
</organism>
<dbReference type="Gene3D" id="3.30.70.80">
    <property type="entry name" value="Peptidase S8 propeptide/proteinase inhibitor I9"/>
    <property type="match status" value="1"/>
</dbReference>
<gene>
    <name evidence="9" type="ORF">GCM10010178_06270</name>
</gene>
<dbReference type="InterPro" id="IPR037045">
    <property type="entry name" value="S8pro/Inhibitor_I9_sf"/>
</dbReference>
<dbReference type="SUPFAM" id="SSF49785">
    <property type="entry name" value="Galactose-binding domain-like"/>
    <property type="match status" value="1"/>
</dbReference>
<comment type="similarity">
    <text evidence="1 5 6">Belongs to the peptidase S8 family.</text>
</comment>
<dbReference type="GO" id="GO:0006508">
    <property type="term" value="P:proteolysis"/>
    <property type="evidence" value="ECO:0007669"/>
    <property type="project" value="UniProtKB-KW"/>
</dbReference>
<dbReference type="PROSITE" id="PS51892">
    <property type="entry name" value="SUBTILASE"/>
    <property type="match status" value="1"/>
</dbReference>
<dbReference type="Pfam" id="PF01483">
    <property type="entry name" value="P_proprotein"/>
    <property type="match status" value="1"/>
</dbReference>
<dbReference type="InterPro" id="IPR010259">
    <property type="entry name" value="S8pro/Inhibitor_I9"/>
</dbReference>
<evidence type="ECO:0000313" key="10">
    <source>
        <dbReference type="Proteomes" id="UP000649573"/>
    </source>
</evidence>
<keyword evidence="7" id="KW-0732">Signal</keyword>
<keyword evidence="4 5" id="KW-0720">Serine protease</keyword>
<dbReference type="RefSeq" id="WP_189251943.1">
    <property type="nucleotide sequence ID" value="NZ_BMRE01000001.1"/>
</dbReference>
<feature type="active site" description="Charge relay system" evidence="5">
    <location>
        <position position="159"/>
    </location>
</feature>
<feature type="signal peptide" evidence="7">
    <location>
        <begin position="1"/>
        <end position="29"/>
    </location>
</feature>
<dbReference type="Pfam" id="PF05922">
    <property type="entry name" value="Inhibitor_I9"/>
    <property type="match status" value="1"/>
</dbReference>
<feature type="chain" id="PRO_5046140932" evidence="7">
    <location>
        <begin position="30"/>
        <end position="524"/>
    </location>
</feature>
<proteinExistence type="inferred from homology"/>
<dbReference type="Gene3D" id="3.40.50.200">
    <property type="entry name" value="Peptidase S8/S53 domain"/>
    <property type="match status" value="1"/>
</dbReference>
<dbReference type="PANTHER" id="PTHR43806">
    <property type="entry name" value="PEPTIDASE S8"/>
    <property type="match status" value="1"/>
</dbReference>
<dbReference type="PROSITE" id="PS00136">
    <property type="entry name" value="SUBTILASE_ASP"/>
    <property type="match status" value="1"/>
</dbReference>
<dbReference type="CDD" id="cd04077">
    <property type="entry name" value="Peptidases_S8_PCSK9_ProteinaseK_like"/>
    <property type="match status" value="1"/>
</dbReference>
<feature type="active site" description="Charge relay system" evidence="5">
    <location>
        <position position="346"/>
    </location>
</feature>
<dbReference type="SUPFAM" id="SSF52743">
    <property type="entry name" value="Subtilisin-like"/>
    <property type="match status" value="1"/>
</dbReference>
<dbReference type="InterPro" id="IPR034193">
    <property type="entry name" value="PCSK9_ProteinaseK-like"/>
</dbReference>
<feature type="active site" description="Charge relay system" evidence="5">
    <location>
        <position position="191"/>
    </location>
</feature>
<keyword evidence="3 5" id="KW-0378">Hydrolase</keyword>
<comment type="caution">
    <text evidence="9">The sequence shown here is derived from an EMBL/GenBank/DDBJ whole genome shotgun (WGS) entry which is preliminary data.</text>
</comment>
<feature type="domain" description="P/Homo B" evidence="8">
    <location>
        <begin position="403"/>
        <end position="524"/>
    </location>
</feature>
<dbReference type="InterPro" id="IPR022398">
    <property type="entry name" value="Peptidase_S8_His-AS"/>
</dbReference>
<evidence type="ECO:0000256" key="7">
    <source>
        <dbReference type="SAM" id="SignalP"/>
    </source>
</evidence>
<dbReference type="PROSITE" id="PS51829">
    <property type="entry name" value="P_HOMO_B"/>
    <property type="match status" value="1"/>
</dbReference>
<name>A0ABQ2UAQ2_9PSEU</name>
<dbReference type="GO" id="GO:0008233">
    <property type="term" value="F:peptidase activity"/>
    <property type="evidence" value="ECO:0007669"/>
    <property type="project" value="UniProtKB-KW"/>
</dbReference>
<keyword evidence="2 5" id="KW-0645">Protease</keyword>
<dbReference type="PRINTS" id="PR00723">
    <property type="entry name" value="SUBTILISIN"/>
</dbReference>
<evidence type="ECO:0000256" key="6">
    <source>
        <dbReference type="RuleBase" id="RU003355"/>
    </source>
</evidence>
<dbReference type="Gene3D" id="2.60.120.260">
    <property type="entry name" value="Galactose-binding domain-like"/>
    <property type="match status" value="1"/>
</dbReference>
<keyword evidence="10" id="KW-1185">Reference proteome</keyword>
<evidence type="ECO:0000256" key="2">
    <source>
        <dbReference type="ARBA" id="ARBA00022670"/>
    </source>
</evidence>
<reference evidence="10" key="1">
    <citation type="journal article" date="2019" name="Int. J. Syst. Evol. Microbiol.">
        <title>The Global Catalogue of Microorganisms (GCM) 10K type strain sequencing project: providing services to taxonomists for standard genome sequencing and annotation.</title>
        <authorList>
            <consortium name="The Broad Institute Genomics Platform"/>
            <consortium name="The Broad Institute Genome Sequencing Center for Infectious Disease"/>
            <person name="Wu L."/>
            <person name="Ma J."/>
        </authorList>
    </citation>
    <scope>NUCLEOTIDE SEQUENCE [LARGE SCALE GENOMIC DNA]</scope>
    <source>
        <strain evidence="10">JCM 3296</strain>
    </source>
</reference>
<dbReference type="InterPro" id="IPR036852">
    <property type="entry name" value="Peptidase_S8/S53_dom_sf"/>
</dbReference>
<dbReference type="InterPro" id="IPR008979">
    <property type="entry name" value="Galactose-bd-like_sf"/>
</dbReference>
<dbReference type="InterPro" id="IPR000209">
    <property type="entry name" value="Peptidase_S8/S53_dom"/>
</dbReference>
<dbReference type="InterPro" id="IPR023828">
    <property type="entry name" value="Peptidase_S8_Ser-AS"/>
</dbReference>
<evidence type="ECO:0000313" key="9">
    <source>
        <dbReference type="EMBL" id="GGU17201.1"/>
    </source>
</evidence>
<dbReference type="InterPro" id="IPR023827">
    <property type="entry name" value="Peptidase_S8_Asp-AS"/>
</dbReference>
<dbReference type="PANTHER" id="PTHR43806:SF11">
    <property type="entry name" value="CEREVISIN-RELATED"/>
    <property type="match status" value="1"/>
</dbReference>
<dbReference type="Proteomes" id="UP000649573">
    <property type="component" value="Unassembled WGS sequence"/>
</dbReference>
<dbReference type="InterPro" id="IPR015500">
    <property type="entry name" value="Peptidase_S8_subtilisin-rel"/>
</dbReference>
<dbReference type="InterPro" id="IPR050131">
    <property type="entry name" value="Peptidase_S8_subtilisin-like"/>
</dbReference>
<accession>A0ABQ2UAQ2</accession>
<protein>
    <submittedName>
        <fullName evidence="9">Serine protease</fullName>
    </submittedName>
</protein>
<evidence type="ECO:0000256" key="5">
    <source>
        <dbReference type="PROSITE-ProRule" id="PRU01240"/>
    </source>
</evidence>
<sequence>MGSSTSVRLAVLGAFASAALVATLPAAVAAPPEAPVRGAGAPGAIKDSYIVVLKEDTLRAQQVDATASELAAKYGARRKLTYTASIRGFSATMPEQQAKRLAADPKVAYVEQDGVAHGFGEQANPPSWGLDRVDQQSLPLDKKYAYPNDGSGATVYVVDSGVTSHPDFSGRLTSGRDFIDNDNDASDCNGHGTHVAGTVGGTSHGVAKKVKLVAVRVLGCDNSGAWSAVIGGFDWVAQNAGANSVATASLGGSANTSVDDAVNRVLAKGITTTLAAGNSGQDACGTSPARVSGAITVGASDDQDRRATFPNGSLSNHGSCLDLFAPGNYIVSTSKNGGSQTMSGTSMATPHVAGAAAILLTAKPGSSPAQVSSAITGAAVTGKITNPGSGSPNKLLNVTGLAGGPQPGECTAPANTTPLSIPDAGAAVESPITVSGCTGNASATTSVKVDITHPYTADLAIDLVAPDGSVYSLKKPGGVGESGGVHATYTADASSEAKNGTWKLRVTDVYRYDSGSLTSWSLAL</sequence>
<dbReference type="PROSITE" id="PS00137">
    <property type="entry name" value="SUBTILASE_HIS"/>
    <property type="match status" value="1"/>
</dbReference>
<dbReference type="InterPro" id="IPR002884">
    <property type="entry name" value="P_dom"/>
</dbReference>